<name>A0A8S5RN43_9VIRU</name>
<accession>A0A8S5RN43</accession>
<proteinExistence type="predicted"/>
<evidence type="ECO:0000313" key="1">
    <source>
        <dbReference type="EMBL" id="DAE32537.1"/>
    </source>
</evidence>
<organism evidence="1">
    <name type="scientific">virus sp. ctEfN2</name>
    <dbReference type="NCBI Taxonomy" id="2825810"/>
    <lineage>
        <taxon>Viruses</taxon>
    </lineage>
</organism>
<protein>
    <submittedName>
        <fullName evidence="1">Transcription initiation factor IIE, alpha FINGER, Transcription</fullName>
    </submittedName>
</protein>
<reference evidence="1" key="1">
    <citation type="journal article" date="2021" name="Proc. Natl. Acad. Sci. U.S.A.">
        <title>A Catalog of Tens of Thousands of Viruses from Human Metagenomes Reveals Hidden Associations with Chronic Diseases.</title>
        <authorList>
            <person name="Tisza M.J."/>
            <person name="Buck C.B."/>
        </authorList>
    </citation>
    <scope>NUCLEOTIDE SEQUENCE</scope>
    <source>
        <strain evidence="1">CtEfN2</strain>
    </source>
</reference>
<dbReference type="EMBL" id="BK059123">
    <property type="protein sequence ID" value="DAE32537.1"/>
    <property type="molecule type" value="Genomic_DNA"/>
</dbReference>
<sequence length="69" mass="7958">MIKILVPGTLKRIKCVKCGALLQYDEKEDVKEENIEKYFATNMPSGFGYKQKYIVCPQCKNKIILSSIR</sequence>